<accession>A0A2T0ZZN4</accession>
<dbReference type="Gene3D" id="3.20.20.370">
    <property type="entry name" value="Glycoside hydrolase/deacetylase"/>
    <property type="match status" value="1"/>
</dbReference>
<keyword evidence="7" id="KW-1185">Reference proteome</keyword>
<dbReference type="GO" id="GO:0005975">
    <property type="term" value="P:carbohydrate metabolic process"/>
    <property type="evidence" value="ECO:0007669"/>
    <property type="project" value="InterPro"/>
</dbReference>
<dbReference type="GO" id="GO:0046872">
    <property type="term" value="F:metal ion binding"/>
    <property type="evidence" value="ECO:0007669"/>
    <property type="project" value="UniProtKB-KW"/>
</dbReference>
<dbReference type="GO" id="GO:0016020">
    <property type="term" value="C:membrane"/>
    <property type="evidence" value="ECO:0007669"/>
    <property type="project" value="TreeGrafter"/>
</dbReference>
<gene>
    <name evidence="6" type="ORF">CLV47_108174</name>
</gene>
<feature type="signal peptide" evidence="4">
    <location>
        <begin position="1"/>
        <end position="30"/>
    </location>
</feature>
<dbReference type="AlphaFoldDB" id="A0A2T0ZZN4"/>
<feature type="chain" id="PRO_5015783663" evidence="4">
    <location>
        <begin position="31"/>
        <end position="257"/>
    </location>
</feature>
<dbReference type="PROSITE" id="PS51677">
    <property type="entry name" value="NODB"/>
    <property type="match status" value="1"/>
</dbReference>
<dbReference type="InterPro" id="IPR050248">
    <property type="entry name" value="Polysacc_deacetylase_ArnD"/>
</dbReference>
<keyword evidence="4" id="KW-0732">Signal</keyword>
<evidence type="ECO:0000313" key="7">
    <source>
        <dbReference type="Proteomes" id="UP000237752"/>
    </source>
</evidence>
<dbReference type="SUPFAM" id="SSF88713">
    <property type="entry name" value="Glycoside hydrolase/deacetylase"/>
    <property type="match status" value="1"/>
</dbReference>
<keyword evidence="1" id="KW-0479">Metal-binding</keyword>
<sequence>MNPKYSRRAVLSAAAIIAGAAACSRAVRHAATPSTSSTAPASSTPPATSSSSAPPSGGPSVEVANGPRTRQEVALTFHGSGDPALANELFAAVSDRGVPITVFAVGTWLAANPSMAKTITDHGYELANHTYTHPTLSNLDAAATTSEIAQCRDLLVKLSGAPGRYFRQSGAQHSTPLIRSIAGQLGYPVCLSYDVDSLDWTDPGVSVIHKQTATATGGSIVSMHLGHPGTISAMPGVLADLASRGLTPVTVSHLLRA</sequence>
<name>A0A2T0ZZN4_9ACTN</name>
<feature type="region of interest" description="Disordered" evidence="3">
    <location>
        <begin position="32"/>
        <end position="65"/>
    </location>
</feature>
<comment type="caution">
    <text evidence="6">The sequence shown here is derived from an EMBL/GenBank/DDBJ whole genome shotgun (WGS) entry which is preliminary data.</text>
</comment>
<dbReference type="PROSITE" id="PS51318">
    <property type="entry name" value="TAT"/>
    <property type="match status" value="1"/>
</dbReference>
<feature type="compositionally biased region" description="Low complexity" evidence="3">
    <location>
        <begin position="32"/>
        <end position="60"/>
    </location>
</feature>
<evidence type="ECO:0000256" key="4">
    <source>
        <dbReference type="SAM" id="SignalP"/>
    </source>
</evidence>
<evidence type="ECO:0000256" key="2">
    <source>
        <dbReference type="ARBA" id="ARBA00022801"/>
    </source>
</evidence>
<evidence type="ECO:0000259" key="5">
    <source>
        <dbReference type="PROSITE" id="PS51677"/>
    </source>
</evidence>
<dbReference type="RefSeq" id="WP_106349191.1">
    <property type="nucleotide sequence ID" value="NZ_PVUE01000008.1"/>
</dbReference>
<dbReference type="OrthoDB" id="9763050at2"/>
<dbReference type="Proteomes" id="UP000237752">
    <property type="component" value="Unassembled WGS sequence"/>
</dbReference>
<evidence type="ECO:0000256" key="3">
    <source>
        <dbReference type="SAM" id="MobiDB-lite"/>
    </source>
</evidence>
<organism evidence="6 7">
    <name type="scientific">Antricoccus suffuscus</name>
    <dbReference type="NCBI Taxonomy" id="1629062"/>
    <lineage>
        <taxon>Bacteria</taxon>
        <taxon>Bacillati</taxon>
        <taxon>Actinomycetota</taxon>
        <taxon>Actinomycetes</taxon>
        <taxon>Geodermatophilales</taxon>
        <taxon>Antricoccaceae</taxon>
        <taxon>Antricoccus</taxon>
    </lineage>
</organism>
<dbReference type="GO" id="GO:0016810">
    <property type="term" value="F:hydrolase activity, acting on carbon-nitrogen (but not peptide) bonds"/>
    <property type="evidence" value="ECO:0007669"/>
    <property type="project" value="InterPro"/>
</dbReference>
<dbReference type="InterPro" id="IPR011330">
    <property type="entry name" value="Glyco_hydro/deAcase_b/a-brl"/>
</dbReference>
<protein>
    <submittedName>
        <fullName evidence="6">Peptidoglycan/xylan/chitin deacetylase (PgdA/CDA1 family)</fullName>
    </submittedName>
</protein>
<feature type="domain" description="NodB homology" evidence="5">
    <location>
        <begin position="71"/>
        <end position="249"/>
    </location>
</feature>
<dbReference type="EMBL" id="PVUE01000008">
    <property type="protein sequence ID" value="PRZ41815.1"/>
    <property type="molecule type" value="Genomic_DNA"/>
</dbReference>
<evidence type="ECO:0000256" key="1">
    <source>
        <dbReference type="ARBA" id="ARBA00022723"/>
    </source>
</evidence>
<proteinExistence type="predicted"/>
<dbReference type="Pfam" id="PF01522">
    <property type="entry name" value="Polysacc_deac_1"/>
    <property type="match status" value="1"/>
</dbReference>
<dbReference type="CDD" id="cd10917">
    <property type="entry name" value="CE4_NodB_like_6s_7s"/>
    <property type="match status" value="1"/>
</dbReference>
<dbReference type="InterPro" id="IPR006311">
    <property type="entry name" value="TAT_signal"/>
</dbReference>
<dbReference type="PANTHER" id="PTHR10587">
    <property type="entry name" value="GLYCOSYL TRANSFERASE-RELATED"/>
    <property type="match status" value="1"/>
</dbReference>
<keyword evidence="2" id="KW-0378">Hydrolase</keyword>
<dbReference type="PROSITE" id="PS51257">
    <property type="entry name" value="PROKAR_LIPOPROTEIN"/>
    <property type="match status" value="1"/>
</dbReference>
<dbReference type="PANTHER" id="PTHR10587:SF133">
    <property type="entry name" value="CHITIN DEACETYLASE 1-RELATED"/>
    <property type="match status" value="1"/>
</dbReference>
<dbReference type="InterPro" id="IPR002509">
    <property type="entry name" value="NODB_dom"/>
</dbReference>
<reference evidence="6 7" key="1">
    <citation type="submission" date="2018-03" db="EMBL/GenBank/DDBJ databases">
        <title>Genomic Encyclopedia of Archaeal and Bacterial Type Strains, Phase II (KMG-II): from individual species to whole genera.</title>
        <authorList>
            <person name="Goeker M."/>
        </authorList>
    </citation>
    <scope>NUCLEOTIDE SEQUENCE [LARGE SCALE GENOMIC DNA]</scope>
    <source>
        <strain evidence="6 7">DSM 100065</strain>
    </source>
</reference>
<evidence type="ECO:0000313" key="6">
    <source>
        <dbReference type="EMBL" id="PRZ41815.1"/>
    </source>
</evidence>